<dbReference type="Pfam" id="PF17917">
    <property type="entry name" value="RT_RNaseH"/>
    <property type="match status" value="1"/>
</dbReference>
<dbReference type="GO" id="GO:0003964">
    <property type="term" value="F:RNA-directed DNA polymerase activity"/>
    <property type="evidence" value="ECO:0007669"/>
    <property type="project" value="UniProtKB-KW"/>
</dbReference>
<evidence type="ECO:0000256" key="3">
    <source>
        <dbReference type="ARBA" id="ARBA00022722"/>
    </source>
</evidence>
<dbReference type="SUPFAM" id="SSF56672">
    <property type="entry name" value="DNA/RNA polymerases"/>
    <property type="match status" value="1"/>
</dbReference>
<proteinExistence type="predicted"/>
<sequence>MARLRKEIVKARLTHTPFDYPIRLYNMSLADYFLSDEVLGTSTSALATPSSPNHMSLMTLYFPDKVDEDGTFTEIRDMSELASPFDLFGVFAIEVAEEIQIAHALEFSKDDVIVVDDLFEGPIGLVEGIQLDPNGSRGHGEDVFHYRVGYLLLQSHVVRVEECKSYLSEAATTLFHDMMHWDVEVYVDDMIVKSRDRADHLAALKRFFERINQFRLRLNPKKCTFGVTSGKLLGYMVNERGIERDLDKIRAILDMPTPRTEREIRGFLVLVPLTPGHPLLLYLSISNIAIRCMLAQLNDSRNERAIYYLSKRMLDYETIYAMIEFFYLALIWATWKLRHYMTEYSVHLISCLDPFRYLFDILALVGRLMR</sequence>
<evidence type="ECO:0000256" key="1">
    <source>
        <dbReference type="ARBA" id="ARBA00022679"/>
    </source>
</evidence>
<organism evidence="10 11">
    <name type="scientific">Vitis vinifera</name>
    <name type="common">Grape</name>
    <dbReference type="NCBI Taxonomy" id="29760"/>
    <lineage>
        <taxon>Eukaryota</taxon>
        <taxon>Viridiplantae</taxon>
        <taxon>Streptophyta</taxon>
        <taxon>Embryophyta</taxon>
        <taxon>Tracheophyta</taxon>
        <taxon>Spermatophyta</taxon>
        <taxon>Magnoliopsida</taxon>
        <taxon>eudicotyledons</taxon>
        <taxon>Gunneridae</taxon>
        <taxon>Pentapetalae</taxon>
        <taxon>rosids</taxon>
        <taxon>Vitales</taxon>
        <taxon>Vitaceae</taxon>
        <taxon>Viteae</taxon>
        <taxon>Vitis</taxon>
    </lineage>
</organism>
<evidence type="ECO:0000256" key="2">
    <source>
        <dbReference type="ARBA" id="ARBA00022695"/>
    </source>
</evidence>
<keyword evidence="5" id="KW-0378">Hydrolase</keyword>
<comment type="caution">
    <text evidence="10">The sequence shown here is derived from an EMBL/GenBank/DDBJ whole genome shotgun (WGS) entry which is preliminary data.</text>
</comment>
<keyword evidence="4" id="KW-0255">Endonuclease</keyword>
<keyword evidence="7" id="KW-0812">Transmembrane</keyword>
<dbReference type="PANTHER" id="PTHR48475">
    <property type="entry name" value="RIBONUCLEASE H"/>
    <property type="match status" value="1"/>
</dbReference>
<protein>
    <recommendedName>
        <fullName evidence="12">Retrovirus-related Pol polyprotein from transposon 17.6</fullName>
    </recommendedName>
</protein>
<evidence type="ECO:0000259" key="9">
    <source>
        <dbReference type="Pfam" id="PF17917"/>
    </source>
</evidence>
<dbReference type="AlphaFoldDB" id="A0A438GW93"/>
<dbReference type="GO" id="GO:0016787">
    <property type="term" value="F:hydrolase activity"/>
    <property type="evidence" value="ECO:0007669"/>
    <property type="project" value="UniProtKB-KW"/>
</dbReference>
<evidence type="ECO:0000313" key="11">
    <source>
        <dbReference type="Proteomes" id="UP000288805"/>
    </source>
</evidence>
<keyword evidence="7" id="KW-0472">Membrane</keyword>
<evidence type="ECO:0008006" key="12">
    <source>
        <dbReference type="Google" id="ProtNLM"/>
    </source>
</evidence>
<feature type="domain" description="Reverse transcriptase" evidence="8">
    <location>
        <begin position="182"/>
        <end position="236"/>
    </location>
</feature>
<dbReference type="InterPro" id="IPR041373">
    <property type="entry name" value="RT_RNaseH"/>
</dbReference>
<keyword evidence="3" id="KW-0540">Nuclease</keyword>
<feature type="transmembrane region" description="Helical" evidence="7">
    <location>
        <begin position="318"/>
        <end position="335"/>
    </location>
</feature>
<evidence type="ECO:0000256" key="6">
    <source>
        <dbReference type="ARBA" id="ARBA00022918"/>
    </source>
</evidence>
<keyword evidence="1" id="KW-0808">Transferase</keyword>
<evidence type="ECO:0000313" key="10">
    <source>
        <dbReference type="EMBL" id="RVW76468.1"/>
    </source>
</evidence>
<dbReference type="Proteomes" id="UP000288805">
    <property type="component" value="Unassembled WGS sequence"/>
</dbReference>
<keyword evidence="7" id="KW-1133">Transmembrane helix</keyword>
<evidence type="ECO:0000259" key="8">
    <source>
        <dbReference type="Pfam" id="PF00078"/>
    </source>
</evidence>
<dbReference type="PANTHER" id="PTHR48475:SF1">
    <property type="entry name" value="RNASE H TYPE-1 DOMAIN-CONTAINING PROTEIN"/>
    <property type="match status" value="1"/>
</dbReference>
<evidence type="ECO:0000256" key="7">
    <source>
        <dbReference type="SAM" id="Phobius"/>
    </source>
</evidence>
<dbReference type="Gene3D" id="3.30.70.270">
    <property type="match status" value="1"/>
</dbReference>
<dbReference type="GO" id="GO:0004519">
    <property type="term" value="F:endonuclease activity"/>
    <property type="evidence" value="ECO:0007669"/>
    <property type="project" value="UniProtKB-KW"/>
</dbReference>
<evidence type="ECO:0000256" key="5">
    <source>
        <dbReference type="ARBA" id="ARBA00022801"/>
    </source>
</evidence>
<reference evidence="10 11" key="1">
    <citation type="journal article" date="2018" name="PLoS Genet.">
        <title>Population sequencing reveals clonal diversity and ancestral inbreeding in the grapevine cultivar Chardonnay.</title>
        <authorList>
            <person name="Roach M.J."/>
            <person name="Johnson D.L."/>
            <person name="Bohlmann J."/>
            <person name="van Vuuren H.J."/>
            <person name="Jones S.J."/>
            <person name="Pretorius I.S."/>
            <person name="Schmidt S.A."/>
            <person name="Borneman A.R."/>
        </authorList>
    </citation>
    <scope>NUCLEOTIDE SEQUENCE [LARGE SCALE GENOMIC DNA]</scope>
    <source>
        <strain evidence="11">cv. Chardonnay</strain>
        <tissue evidence="10">Leaf</tissue>
    </source>
</reference>
<name>A0A438GW93_VITVI</name>
<evidence type="ECO:0000256" key="4">
    <source>
        <dbReference type="ARBA" id="ARBA00022759"/>
    </source>
</evidence>
<keyword evidence="2" id="KW-0548">Nucleotidyltransferase</keyword>
<dbReference type="Pfam" id="PF00078">
    <property type="entry name" value="RVT_1"/>
    <property type="match status" value="1"/>
</dbReference>
<gene>
    <name evidence="10" type="ORF">CK203_056857</name>
</gene>
<accession>A0A438GW93</accession>
<dbReference type="EMBL" id="QGNW01000329">
    <property type="protein sequence ID" value="RVW76468.1"/>
    <property type="molecule type" value="Genomic_DNA"/>
</dbReference>
<dbReference type="InterPro" id="IPR043128">
    <property type="entry name" value="Rev_trsase/Diguanyl_cyclase"/>
</dbReference>
<dbReference type="InterPro" id="IPR000477">
    <property type="entry name" value="RT_dom"/>
</dbReference>
<dbReference type="InterPro" id="IPR043502">
    <property type="entry name" value="DNA/RNA_pol_sf"/>
</dbReference>
<keyword evidence="6" id="KW-0695">RNA-directed DNA polymerase</keyword>
<feature type="domain" description="Reverse transcriptase RNase H-like" evidence="9">
    <location>
        <begin position="275"/>
        <end position="370"/>
    </location>
</feature>